<keyword evidence="1" id="KW-0732">Signal</keyword>
<accession>A0ABN9TZ99</accession>
<organism evidence="2 3">
    <name type="scientific">Prorocentrum cordatum</name>
    <dbReference type="NCBI Taxonomy" id="2364126"/>
    <lineage>
        <taxon>Eukaryota</taxon>
        <taxon>Sar</taxon>
        <taxon>Alveolata</taxon>
        <taxon>Dinophyceae</taxon>
        <taxon>Prorocentrales</taxon>
        <taxon>Prorocentraceae</taxon>
        <taxon>Prorocentrum</taxon>
    </lineage>
</organism>
<comment type="caution">
    <text evidence="2">The sequence shown here is derived from an EMBL/GenBank/DDBJ whole genome shotgun (WGS) entry which is preliminary data.</text>
</comment>
<gene>
    <name evidence="2" type="ORF">PCOR1329_LOCUS43772</name>
</gene>
<evidence type="ECO:0000256" key="1">
    <source>
        <dbReference type="SAM" id="SignalP"/>
    </source>
</evidence>
<evidence type="ECO:0000313" key="2">
    <source>
        <dbReference type="EMBL" id="CAK0851680.1"/>
    </source>
</evidence>
<sequence>MLATGMIWPLVLLGLPGACGVQLATSGWHEHVVVNATSMRSKLAECSSSQKCQGCCTPLGDTASAWQFTSSGAHGTWSSTTAFIRFDFEDDTYCGGVATARQHGNAILTSNDASPIDLTLAMTGVAEAQYEQFDLYG</sequence>
<evidence type="ECO:0000313" key="3">
    <source>
        <dbReference type="Proteomes" id="UP001189429"/>
    </source>
</evidence>
<feature type="signal peptide" evidence="1">
    <location>
        <begin position="1"/>
        <end position="20"/>
    </location>
</feature>
<proteinExistence type="predicted"/>
<keyword evidence="3" id="KW-1185">Reference proteome</keyword>
<dbReference type="Proteomes" id="UP001189429">
    <property type="component" value="Unassembled WGS sequence"/>
</dbReference>
<reference evidence="2" key="1">
    <citation type="submission" date="2023-10" db="EMBL/GenBank/DDBJ databases">
        <authorList>
            <person name="Chen Y."/>
            <person name="Shah S."/>
            <person name="Dougan E. K."/>
            <person name="Thang M."/>
            <person name="Chan C."/>
        </authorList>
    </citation>
    <scope>NUCLEOTIDE SEQUENCE [LARGE SCALE GENOMIC DNA]</scope>
</reference>
<dbReference type="EMBL" id="CAUYUJ010015262">
    <property type="protein sequence ID" value="CAK0851680.1"/>
    <property type="molecule type" value="Genomic_DNA"/>
</dbReference>
<name>A0ABN9TZ99_9DINO</name>
<protein>
    <submittedName>
        <fullName evidence="2">Uncharacterized protein</fullName>
    </submittedName>
</protein>
<feature type="chain" id="PRO_5046887506" evidence="1">
    <location>
        <begin position="21"/>
        <end position="137"/>
    </location>
</feature>